<comment type="cofactor">
    <cofactor evidence="1">
        <name>FAD</name>
        <dbReference type="ChEBI" id="CHEBI:57692"/>
    </cofactor>
</comment>
<dbReference type="InterPro" id="IPR050775">
    <property type="entry name" value="FAD-binding_Monooxygenases"/>
</dbReference>
<dbReference type="Proteomes" id="UP001498476">
    <property type="component" value="Unassembled WGS sequence"/>
</dbReference>
<keyword evidence="6" id="KW-0560">Oxidoreductase</keyword>
<accession>A0ABR1GU84</accession>
<dbReference type="SUPFAM" id="SSF51905">
    <property type="entry name" value="FAD/NAD(P)-binding domain"/>
    <property type="match status" value="1"/>
</dbReference>
<keyword evidence="5" id="KW-0521">NADP</keyword>
<dbReference type="InterPro" id="IPR036188">
    <property type="entry name" value="FAD/NAD-bd_sf"/>
</dbReference>
<name>A0ABR1GU84_9HYPO</name>
<keyword evidence="4" id="KW-0274">FAD</keyword>
<evidence type="ECO:0000256" key="6">
    <source>
        <dbReference type="ARBA" id="ARBA00023002"/>
    </source>
</evidence>
<evidence type="ECO:0000256" key="3">
    <source>
        <dbReference type="ARBA" id="ARBA00022630"/>
    </source>
</evidence>
<protein>
    <recommendedName>
        <fullName evidence="10">FAD/NAD(P)-binding domain-containing protein</fullName>
    </recommendedName>
</protein>
<comment type="similarity">
    <text evidence="2">Belongs to the FAD-binding monooxygenase family.</text>
</comment>
<evidence type="ECO:0000256" key="2">
    <source>
        <dbReference type="ARBA" id="ARBA00010139"/>
    </source>
</evidence>
<evidence type="ECO:0000256" key="1">
    <source>
        <dbReference type="ARBA" id="ARBA00001974"/>
    </source>
</evidence>
<evidence type="ECO:0000313" key="9">
    <source>
        <dbReference type="Proteomes" id="UP001498476"/>
    </source>
</evidence>
<keyword evidence="9" id="KW-1185">Reference proteome</keyword>
<evidence type="ECO:0000256" key="5">
    <source>
        <dbReference type="ARBA" id="ARBA00022857"/>
    </source>
</evidence>
<comment type="caution">
    <text evidence="8">The sequence shown here is derived from an EMBL/GenBank/DDBJ whole genome shotgun (WGS) entry which is preliminary data.</text>
</comment>
<organism evidence="8 9">
    <name type="scientific">Neonectria punicea</name>
    <dbReference type="NCBI Taxonomy" id="979145"/>
    <lineage>
        <taxon>Eukaryota</taxon>
        <taxon>Fungi</taxon>
        <taxon>Dikarya</taxon>
        <taxon>Ascomycota</taxon>
        <taxon>Pezizomycotina</taxon>
        <taxon>Sordariomycetes</taxon>
        <taxon>Hypocreomycetidae</taxon>
        <taxon>Hypocreales</taxon>
        <taxon>Nectriaceae</taxon>
        <taxon>Neonectria</taxon>
    </lineage>
</organism>
<dbReference type="Gene3D" id="3.50.50.60">
    <property type="entry name" value="FAD/NAD(P)-binding domain"/>
    <property type="match status" value="1"/>
</dbReference>
<dbReference type="PANTHER" id="PTHR43098:SF2">
    <property type="entry name" value="FAD-BINDING MONOOXYGENASE AUSB-RELATED"/>
    <property type="match status" value="1"/>
</dbReference>
<reference evidence="8 9" key="1">
    <citation type="journal article" date="2025" name="Microbiol. Resour. Announc.">
        <title>Draft genome sequences for Neonectria magnoliae and Neonectria punicea, canker pathogens of Liriodendron tulipifera and Acer saccharum in West Virginia.</title>
        <authorList>
            <person name="Petronek H.M."/>
            <person name="Kasson M.T."/>
            <person name="Metheny A.M."/>
            <person name="Stauder C.M."/>
            <person name="Lovett B."/>
            <person name="Lynch S.C."/>
            <person name="Garnas J.R."/>
            <person name="Kasson L.R."/>
            <person name="Stajich J.E."/>
        </authorList>
    </citation>
    <scope>NUCLEOTIDE SEQUENCE [LARGE SCALE GENOMIC DNA]</scope>
    <source>
        <strain evidence="8 9">NRRL 64653</strain>
    </source>
</reference>
<proteinExistence type="inferred from homology"/>
<evidence type="ECO:0000256" key="4">
    <source>
        <dbReference type="ARBA" id="ARBA00022827"/>
    </source>
</evidence>
<feature type="compositionally biased region" description="Polar residues" evidence="7">
    <location>
        <begin position="1"/>
        <end position="12"/>
    </location>
</feature>
<dbReference type="PANTHER" id="PTHR43098">
    <property type="entry name" value="L-ORNITHINE N(5)-MONOOXYGENASE-RELATED"/>
    <property type="match status" value="1"/>
</dbReference>
<gene>
    <name evidence="8" type="ORF">QQX98_008754</name>
</gene>
<evidence type="ECO:0008006" key="10">
    <source>
        <dbReference type="Google" id="ProtNLM"/>
    </source>
</evidence>
<dbReference type="Pfam" id="PF13450">
    <property type="entry name" value="NAD_binding_8"/>
    <property type="match status" value="1"/>
</dbReference>
<keyword evidence="3" id="KW-0285">Flavoprotein</keyword>
<feature type="region of interest" description="Disordered" evidence="7">
    <location>
        <begin position="1"/>
        <end position="21"/>
    </location>
</feature>
<sequence length="276" mass="31019">MAPSAVDSSQSAIHKGDGHFDEAQKKYLKEREKRIRAEGPRQFLDLYSFEKFRHFKSDPWLAETPAQAPVRPENGSQTDILIIGAGWAGLVTAVRLLDTGFKLEHMRIVDCAGGFGGTLYWNRYPGLNCDAESYIYMPLLEETGYVPTRKYVSGEELREHANRIAKKWNLDKSAWFQQKVTDIKWDDKASEWTTTLVPQLANGNEGAPISVRSRFTVGPEGETVTEYVSAGDNAWQILSTADLLRHLANMRQGQNAKEEPAAQLMDECTSARFTSN</sequence>
<evidence type="ECO:0000256" key="7">
    <source>
        <dbReference type="SAM" id="MobiDB-lite"/>
    </source>
</evidence>
<dbReference type="EMBL" id="JAZAVJ010000164">
    <property type="protein sequence ID" value="KAK7409050.1"/>
    <property type="molecule type" value="Genomic_DNA"/>
</dbReference>
<evidence type="ECO:0000313" key="8">
    <source>
        <dbReference type="EMBL" id="KAK7409050.1"/>
    </source>
</evidence>